<dbReference type="EMBL" id="NBCO01000030">
    <property type="protein sequence ID" value="ORC86209.1"/>
    <property type="molecule type" value="Genomic_DNA"/>
</dbReference>
<gene>
    <name evidence="1" type="ORF">TM35_000302490</name>
</gene>
<name>A0A1X0NPV1_9TRYP</name>
<dbReference type="OrthoDB" id="4062651at2759"/>
<evidence type="ECO:0000313" key="1">
    <source>
        <dbReference type="EMBL" id="ORC86209.1"/>
    </source>
</evidence>
<dbReference type="InterPro" id="IPR036572">
    <property type="entry name" value="Doublecortin_dom_sf"/>
</dbReference>
<evidence type="ECO:0000313" key="2">
    <source>
        <dbReference type="Proteomes" id="UP000192257"/>
    </source>
</evidence>
<dbReference type="AlphaFoldDB" id="A0A1X0NPV1"/>
<comment type="caution">
    <text evidence="1">The sequence shown here is derived from an EMBL/GenBank/DDBJ whole genome shotgun (WGS) entry which is preliminary data.</text>
</comment>
<dbReference type="SUPFAM" id="SSF89837">
    <property type="entry name" value="Doublecortin (DC)"/>
    <property type="match status" value="1"/>
</dbReference>
<dbReference type="RefSeq" id="XP_028880275.1">
    <property type="nucleotide sequence ID" value="XM_029028572.1"/>
</dbReference>
<accession>A0A1X0NPV1</accession>
<dbReference type="Proteomes" id="UP000192257">
    <property type="component" value="Unassembled WGS sequence"/>
</dbReference>
<reference evidence="1 2" key="1">
    <citation type="submission" date="2017-03" db="EMBL/GenBank/DDBJ databases">
        <title>An alternative strategy for trypanosome survival in the mammalian bloodstream revealed through genome and transcriptome analysis of the ubiquitous bovine parasite Trypanosoma (Megatrypanum) theileri.</title>
        <authorList>
            <person name="Kelly S."/>
            <person name="Ivens A."/>
            <person name="Mott A."/>
            <person name="O'Neill E."/>
            <person name="Emms D."/>
            <person name="Macleod O."/>
            <person name="Voorheis P."/>
            <person name="Matthews J."/>
            <person name="Matthews K."/>
            <person name="Carrington M."/>
        </authorList>
    </citation>
    <scope>NUCLEOTIDE SEQUENCE [LARGE SCALE GENOMIC DNA]</scope>
    <source>
        <strain evidence="1">Edinburgh</strain>
    </source>
</reference>
<dbReference type="VEuPathDB" id="TriTrypDB:TM35_000302490"/>
<organism evidence="1 2">
    <name type="scientific">Trypanosoma theileri</name>
    <dbReference type="NCBI Taxonomy" id="67003"/>
    <lineage>
        <taxon>Eukaryota</taxon>
        <taxon>Discoba</taxon>
        <taxon>Euglenozoa</taxon>
        <taxon>Kinetoplastea</taxon>
        <taxon>Metakinetoplastina</taxon>
        <taxon>Trypanosomatida</taxon>
        <taxon>Trypanosomatidae</taxon>
        <taxon>Trypanosoma</taxon>
    </lineage>
</organism>
<proteinExistence type="predicted"/>
<dbReference type="GO" id="GO:0035556">
    <property type="term" value="P:intracellular signal transduction"/>
    <property type="evidence" value="ECO:0007669"/>
    <property type="project" value="InterPro"/>
</dbReference>
<dbReference type="GeneID" id="39988352"/>
<keyword evidence="2" id="KW-1185">Reference proteome</keyword>
<sequence>MDSNTKLSILCLGTGKGASMVYDGNCSPGYVLYADDRPIILFGAGYGVTRQCLRYCGVIPSNIFLFSNRSHMSAELPVIIAVESRKARRLRIITGEKVMTQIKLHRLSEVHSRIDINGDGGSIFCDFVALPDLTVHAAVEATVTQSLSYHLPDTTAGVSLVVFHTPATDASNGVILLHHGVPVLALTGDCAYSAEKHQEILRMAPVVILDGRQKSSRDHASFADIIDTVERCEVAPQRVFIGQYGLPLEAPPVVRGGAVAPIVEGAVVSLGEHPSLKDVNDLRLFLPSSTCSYSQNVTTDVTFDYQPKKIFIIDNDSPDIPPSLLMVHQYRNIAQVKKRISEMLHIRPVGGLFCFDTGQRLRSVAQLTHGMRVVATRVGGRPFVRKISKMYKPPCGTIVESKTLNETNLSIALDSYMHRAYQILGETLGSVGFTTNTSVKKTQNSLTDNLKTNTGADVEVVMNIPNNESHIVMDSSSLITAELSPETSSLEPPDETQYEISSTSGVLSTGTSGYSLKFTTLRS</sequence>
<protein>
    <submittedName>
        <fullName evidence="1">Putative periplasmic protein</fullName>
    </submittedName>
</protein>